<evidence type="ECO:0000256" key="1">
    <source>
        <dbReference type="SAM" id="Phobius"/>
    </source>
</evidence>
<dbReference type="Pfam" id="PF12146">
    <property type="entry name" value="Hydrolase_4"/>
    <property type="match status" value="1"/>
</dbReference>
<keyword evidence="1" id="KW-0472">Membrane</keyword>
<dbReference type="EMBL" id="CP041186">
    <property type="protein sequence ID" value="QDG52569.1"/>
    <property type="molecule type" value="Genomic_DNA"/>
</dbReference>
<dbReference type="InterPro" id="IPR022742">
    <property type="entry name" value="Hydrolase_4"/>
</dbReference>
<gene>
    <name evidence="3" type="ORF">FIV42_18055</name>
</gene>
<dbReference type="AlphaFoldDB" id="A0A4Y6PWQ9"/>
<dbReference type="InterPro" id="IPR029058">
    <property type="entry name" value="AB_hydrolase_fold"/>
</dbReference>
<organism evidence="3 4">
    <name type="scientific">Persicimonas caeni</name>
    <dbReference type="NCBI Taxonomy" id="2292766"/>
    <lineage>
        <taxon>Bacteria</taxon>
        <taxon>Deltaproteobacteria</taxon>
        <taxon>Bradymonadales</taxon>
        <taxon>Bradymonadaceae</taxon>
        <taxon>Persicimonas</taxon>
    </lineage>
</organism>
<feature type="transmembrane region" description="Helical" evidence="1">
    <location>
        <begin position="17"/>
        <end position="35"/>
    </location>
</feature>
<keyword evidence="1" id="KW-0812">Transmembrane</keyword>
<evidence type="ECO:0000313" key="4">
    <source>
        <dbReference type="Proteomes" id="UP000315995"/>
    </source>
</evidence>
<dbReference type="PANTHER" id="PTHR12277">
    <property type="entry name" value="ALPHA/BETA HYDROLASE DOMAIN-CONTAINING PROTEIN"/>
    <property type="match status" value="1"/>
</dbReference>
<evidence type="ECO:0000313" key="3">
    <source>
        <dbReference type="EMBL" id="QDG52569.1"/>
    </source>
</evidence>
<dbReference type="SUPFAM" id="SSF53474">
    <property type="entry name" value="alpha/beta-Hydrolases"/>
    <property type="match status" value="1"/>
</dbReference>
<keyword evidence="3" id="KW-0378">Hydrolase</keyword>
<feature type="domain" description="Serine aminopeptidase S33" evidence="2">
    <location>
        <begin position="86"/>
        <end position="197"/>
    </location>
</feature>
<keyword evidence="4" id="KW-1185">Reference proteome</keyword>
<reference evidence="3 4" key="1">
    <citation type="submission" date="2019-06" db="EMBL/GenBank/DDBJ databases">
        <title>Persicimonas caeni gen. nov., sp. nov., a predatory bacterium isolated from solar saltern.</title>
        <authorList>
            <person name="Wang S."/>
        </authorList>
    </citation>
    <scope>NUCLEOTIDE SEQUENCE [LARGE SCALE GENOMIC DNA]</scope>
    <source>
        <strain evidence="3 4">YN101</strain>
    </source>
</reference>
<dbReference type="RefSeq" id="WP_141199036.1">
    <property type="nucleotide sequence ID" value="NZ_CP041186.1"/>
</dbReference>
<dbReference type="GO" id="GO:0016787">
    <property type="term" value="F:hydrolase activity"/>
    <property type="evidence" value="ECO:0007669"/>
    <property type="project" value="UniProtKB-KW"/>
</dbReference>
<protein>
    <submittedName>
        <fullName evidence="3">Alpha/beta hydrolase</fullName>
    </submittedName>
</protein>
<dbReference type="OrthoDB" id="9777090at2"/>
<accession>A0A4Y6PWQ9</accession>
<dbReference type="Proteomes" id="UP000315995">
    <property type="component" value="Chromosome"/>
</dbReference>
<dbReference type="Gene3D" id="3.40.50.1820">
    <property type="entry name" value="alpha/beta hydrolase"/>
    <property type="match status" value="1"/>
</dbReference>
<keyword evidence="1" id="KW-1133">Transmembrane helix</keyword>
<accession>A0A5B8Y866</accession>
<sequence length="284" mass="31350">MPDADASHTWRHYTWRALRLVVVAYVIYAGLLALLQRKMIFPGTDLPAGKPTGLAEAGGEQIWLQNEEGKVEAWFFPGKGVSVDKPGPAVIIAHGNGELIDGWEVGTAGRYRQAGVSVLLPEYRGYGRSDGTPTQKHITRDFVRFYDRLASRPEVDGERIVYHGFSLGGGVLASLARKRKPAAFILQSTFTRIADMARGVPVPEFLITDPFETLSVVESLDIPVLVVHGERDEVIPFEHGKRLAKAAKDADFLPHAGGHHLMTDQVAFWRAVRKLFVRAGIFAK</sequence>
<proteinExistence type="predicted"/>
<evidence type="ECO:0000259" key="2">
    <source>
        <dbReference type="Pfam" id="PF12146"/>
    </source>
</evidence>
<dbReference type="PANTHER" id="PTHR12277:SF79">
    <property type="entry name" value="XAA-PRO DIPEPTIDYL-PEPTIDASE-RELATED"/>
    <property type="match status" value="1"/>
</dbReference>
<name>A0A4Y6PWQ9_PERCE</name>